<keyword evidence="4 5" id="KW-0472">Membrane</keyword>
<dbReference type="Gene3D" id="1.20.1560.10">
    <property type="entry name" value="ABC transporter type 1, transmembrane domain"/>
    <property type="match status" value="1"/>
</dbReference>
<feature type="domain" description="ABC transmembrane type-1" evidence="6">
    <location>
        <begin position="35"/>
        <end position="316"/>
    </location>
</feature>
<dbReference type="InterPro" id="IPR027417">
    <property type="entry name" value="P-loop_NTPase"/>
</dbReference>
<accession>A0A2T0LUG1</accession>
<dbReference type="InterPro" id="IPR039421">
    <property type="entry name" value="Type_1_exporter"/>
</dbReference>
<evidence type="ECO:0000256" key="1">
    <source>
        <dbReference type="ARBA" id="ARBA00004651"/>
    </source>
</evidence>
<dbReference type="GO" id="GO:0015421">
    <property type="term" value="F:ABC-type oligopeptide transporter activity"/>
    <property type="evidence" value="ECO:0007669"/>
    <property type="project" value="TreeGrafter"/>
</dbReference>
<evidence type="ECO:0000313" key="7">
    <source>
        <dbReference type="EMBL" id="PRX47458.1"/>
    </source>
</evidence>
<reference evidence="7 8" key="1">
    <citation type="submission" date="2018-03" db="EMBL/GenBank/DDBJ databases">
        <title>Genomic Encyclopedia of Type Strains, Phase III (KMG-III): the genomes of soil and plant-associated and newly described type strains.</title>
        <authorList>
            <person name="Whitman W."/>
        </authorList>
    </citation>
    <scope>NUCLEOTIDE SEQUENCE [LARGE SCALE GENOMIC DNA]</scope>
    <source>
        <strain evidence="7 8">CGMCC 4.7125</strain>
    </source>
</reference>
<dbReference type="SUPFAM" id="SSF52540">
    <property type="entry name" value="P-loop containing nucleoside triphosphate hydrolases"/>
    <property type="match status" value="1"/>
</dbReference>
<dbReference type="PANTHER" id="PTHR43394:SF1">
    <property type="entry name" value="ATP-BINDING CASSETTE SUB-FAMILY B MEMBER 10, MITOCHONDRIAL"/>
    <property type="match status" value="1"/>
</dbReference>
<evidence type="ECO:0000256" key="4">
    <source>
        <dbReference type="ARBA" id="ARBA00023136"/>
    </source>
</evidence>
<dbReference type="GO" id="GO:0005524">
    <property type="term" value="F:ATP binding"/>
    <property type="evidence" value="ECO:0007669"/>
    <property type="project" value="InterPro"/>
</dbReference>
<evidence type="ECO:0000256" key="2">
    <source>
        <dbReference type="ARBA" id="ARBA00022692"/>
    </source>
</evidence>
<evidence type="ECO:0000259" key="6">
    <source>
        <dbReference type="PROSITE" id="PS50929"/>
    </source>
</evidence>
<comment type="subcellular location">
    <subcellularLocation>
        <location evidence="1">Cell membrane</location>
        <topology evidence="1">Multi-pass membrane protein</topology>
    </subcellularLocation>
</comment>
<dbReference type="PROSITE" id="PS50929">
    <property type="entry name" value="ABC_TM1F"/>
    <property type="match status" value="1"/>
</dbReference>
<proteinExistence type="predicted"/>
<feature type="transmembrane region" description="Helical" evidence="5">
    <location>
        <begin position="148"/>
        <end position="169"/>
    </location>
</feature>
<protein>
    <submittedName>
        <fullName evidence="7">ABC-type multidrug transport system fused ATPase/permease subunit</fullName>
    </submittedName>
</protein>
<dbReference type="InterPro" id="IPR011527">
    <property type="entry name" value="ABC1_TM_dom"/>
</dbReference>
<dbReference type="InterPro" id="IPR036640">
    <property type="entry name" value="ABC1_TM_sf"/>
</dbReference>
<feature type="transmembrane region" description="Helical" evidence="5">
    <location>
        <begin position="175"/>
        <end position="193"/>
    </location>
</feature>
<keyword evidence="3 5" id="KW-1133">Transmembrane helix</keyword>
<organism evidence="7 8">
    <name type="scientific">Prauserella shujinwangii</name>
    <dbReference type="NCBI Taxonomy" id="1453103"/>
    <lineage>
        <taxon>Bacteria</taxon>
        <taxon>Bacillati</taxon>
        <taxon>Actinomycetota</taxon>
        <taxon>Actinomycetes</taxon>
        <taxon>Pseudonocardiales</taxon>
        <taxon>Pseudonocardiaceae</taxon>
        <taxon>Prauserella</taxon>
    </lineage>
</organism>
<dbReference type="GO" id="GO:0005886">
    <property type="term" value="C:plasma membrane"/>
    <property type="evidence" value="ECO:0007669"/>
    <property type="project" value="UniProtKB-SubCell"/>
</dbReference>
<evidence type="ECO:0000313" key="8">
    <source>
        <dbReference type="Proteomes" id="UP000238362"/>
    </source>
</evidence>
<dbReference type="Gene3D" id="3.40.50.300">
    <property type="entry name" value="P-loop containing nucleotide triphosphate hydrolases"/>
    <property type="match status" value="1"/>
</dbReference>
<dbReference type="InterPro" id="IPR003439">
    <property type="entry name" value="ABC_transporter-like_ATP-bd"/>
</dbReference>
<dbReference type="Pfam" id="PF00005">
    <property type="entry name" value="ABC_tran"/>
    <property type="match status" value="1"/>
</dbReference>
<dbReference type="AlphaFoldDB" id="A0A2T0LUG1"/>
<dbReference type="GO" id="GO:0016887">
    <property type="term" value="F:ATP hydrolysis activity"/>
    <property type="evidence" value="ECO:0007669"/>
    <property type="project" value="InterPro"/>
</dbReference>
<evidence type="ECO:0000256" key="5">
    <source>
        <dbReference type="SAM" id="Phobius"/>
    </source>
</evidence>
<feature type="transmembrane region" description="Helical" evidence="5">
    <location>
        <begin position="262"/>
        <end position="281"/>
    </location>
</feature>
<dbReference type="SUPFAM" id="SSF90123">
    <property type="entry name" value="ABC transporter transmembrane region"/>
    <property type="match status" value="1"/>
</dbReference>
<dbReference type="RefSeq" id="WP_106178972.1">
    <property type="nucleotide sequence ID" value="NZ_PVNH01000005.1"/>
</dbReference>
<evidence type="ECO:0000256" key="3">
    <source>
        <dbReference type="ARBA" id="ARBA00022989"/>
    </source>
</evidence>
<dbReference type="PROSITE" id="PS00211">
    <property type="entry name" value="ABC_TRANSPORTER_1"/>
    <property type="match status" value="1"/>
</dbReference>
<feature type="transmembrane region" description="Helical" evidence="5">
    <location>
        <begin position="293"/>
        <end position="321"/>
    </location>
</feature>
<dbReference type="Pfam" id="PF00664">
    <property type="entry name" value="ABC_membrane"/>
    <property type="match status" value="1"/>
</dbReference>
<feature type="transmembrane region" description="Helical" evidence="5">
    <location>
        <begin position="32"/>
        <end position="54"/>
    </location>
</feature>
<dbReference type="PANTHER" id="PTHR43394">
    <property type="entry name" value="ATP-DEPENDENT PERMEASE MDL1, MITOCHONDRIAL"/>
    <property type="match status" value="1"/>
</dbReference>
<comment type="caution">
    <text evidence="7">The sequence shown here is derived from an EMBL/GenBank/DDBJ whole genome shotgun (WGS) entry which is preliminary data.</text>
</comment>
<gene>
    <name evidence="7" type="ORF">B0I33_10536</name>
</gene>
<keyword evidence="2 5" id="KW-0812">Transmembrane</keyword>
<dbReference type="CDD" id="cd07346">
    <property type="entry name" value="ABC_6TM_exporters"/>
    <property type="match status" value="1"/>
</dbReference>
<dbReference type="EMBL" id="PVNH01000005">
    <property type="protein sequence ID" value="PRX47458.1"/>
    <property type="molecule type" value="Genomic_DNA"/>
</dbReference>
<sequence>MSARPYPAPDVRVPDRPTPVGYLLALLRTRPWLAAGAALAGALWLTPGALLPLVVGEAVDAGIARGDTGALLGLAGAILAIGLVQAVFGATLGFLAHGLWMHGASATQRLVTRHVARLGAAARERVTTGEVMAVSSADINKVGNVLEVIGRLTGAIVAFLTVGIVLVGYSPLLGAVSLVGVPLAVLGIGPLIAPLQRRQAAQREDLAALNALGSDIVSGLRVLRGVGGERQFLDRYRAANERVRRAGIGVARSESWLVAAEVLLPGLVTVVITWLGARLALAGTISVGELVAFYGASAFLVIPVSTATESAGVWTSALVAARRASRILTLRPVLAEPEVPLSLPEGPLELHDSETGFTAVAGKLVVVDAGAAAEPLAMRLARFTDTAPGQRVLVSGVPADRVALAELRARIVYAHNQDLWFSGVLGDEVAPAPVRGVPVADALWAADAADIVDALPAGLDELIGERGREVSGGQRQRLNLARALAVDADVLLLDEPTSAVDAHTEARITERVAALRRGRTTVVFSQSPLWAAVADEVVRAPCN</sequence>
<dbReference type="OrthoDB" id="4966664at2"/>
<name>A0A2T0LUG1_9PSEU</name>
<dbReference type="InterPro" id="IPR017871">
    <property type="entry name" value="ABC_transporter-like_CS"/>
</dbReference>
<keyword evidence="8" id="KW-1185">Reference proteome</keyword>
<feature type="transmembrane region" description="Helical" evidence="5">
    <location>
        <begin position="74"/>
        <end position="100"/>
    </location>
</feature>
<dbReference type="Proteomes" id="UP000238362">
    <property type="component" value="Unassembled WGS sequence"/>
</dbReference>